<keyword evidence="5" id="KW-1185">Reference proteome</keyword>
<accession>A0A5A8C8W2</accession>
<dbReference type="AlphaFoldDB" id="A0A5A8C8W2"/>
<protein>
    <submittedName>
        <fullName evidence="3">Uncharacterized protein</fullName>
    </submittedName>
</protein>
<feature type="transmembrane region" description="Helical" evidence="2">
    <location>
        <begin position="361"/>
        <end position="380"/>
    </location>
</feature>
<evidence type="ECO:0000313" key="5">
    <source>
        <dbReference type="Proteomes" id="UP000323011"/>
    </source>
</evidence>
<dbReference type="InterPro" id="IPR052017">
    <property type="entry name" value="TSUP"/>
</dbReference>
<feature type="region of interest" description="Disordered" evidence="1">
    <location>
        <begin position="445"/>
        <end position="466"/>
    </location>
</feature>
<proteinExistence type="predicted"/>
<feature type="transmembrane region" description="Helical" evidence="2">
    <location>
        <begin position="12"/>
        <end position="39"/>
    </location>
</feature>
<dbReference type="PANTHER" id="PTHR30269">
    <property type="entry name" value="TRANSMEMBRANE PROTEIN YFCA"/>
    <property type="match status" value="1"/>
</dbReference>
<evidence type="ECO:0000313" key="3">
    <source>
        <dbReference type="EMBL" id="KAA0149107.1"/>
    </source>
</evidence>
<organism evidence="3 5">
    <name type="scientific">Cafeteria roenbergensis</name>
    <name type="common">Marine flagellate</name>
    <dbReference type="NCBI Taxonomy" id="33653"/>
    <lineage>
        <taxon>Eukaryota</taxon>
        <taxon>Sar</taxon>
        <taxon>Stramenopiles</taxon>
        <taxon>Bigyra</taxon>
        <taxon>Opalozoa</taxon>
        <taxon>Bicosoecida</taxon>
        <taxon>Cafeteriaceae</taxon>
        <taxon>Cafeteria</taxon>
    </lineage>
</organism>
<gene>
    <name evidence="3" type="ORF">FNF29_06195</name>
    <name evidence="4" type="ORF">FNF31_05242</name>
</gene>
<comment type="caution">
    <text evidence="3">The sequence shown here is derived from an EMBL/GenBank/DDBJ whole genome shotgun (WGS) entry which is preliminary data.</text>
</comment>
<evidence type="ECO:0000256" key="1">
    <source>
        <dbReference type="SAM" id="MobiDB-lite"/>
    </source>
</evidence>
<keyword evidence="2" id="KW-0812">Transmembrane</keyword>
<reference evidence="5 6" key="1">
    <citation type="submission" date="2019-07" db="EMBL/GenBank/DDBJ databases">
        <title>Genomes of Cafeteria roenbergensis.</title>
        <authorList>
            <person name="Fischer M.G."/>
            <person name="Hackl T."/>
            <person name="Roman M."/>
        </authorList>
    </citation>
    <scope>NUCLEOTIDE SEQUENCE [LARGE SCALE GENOMIC DNA]</scope>
    <source>
        <strain evidence="3 5">BVI</strain>
        <strain evidence="4 6">Cflag</strain>
    </source>
</reference>
<feature type="transmembrane region" description="Helical" evidence="2">
    <location>
        <begin position="412"/>
        <end position="431"/>
    </location>
</feature>
<dbReference type="Proteomes" id="UP000325113">
    <property type="component" value="Unassembled WGS sequence"/>
</dbReference>
<dbReference type="EMBL" id="VLTM01000063">
    <property type="protein sequence ID" value="KAA0158716.1"/>
    <property type="molecule type" value="Genomic_DNA"/>
</dbReference>
<feature type="transmembrane region" description="Helical" evidence="2">
    <location>
        <begin position="290"/>
        <end position="309"/>
    </location>
</feature>
<keyword evidence="2" id="KW-0472">Membrane</keyword>
<evidence type="ECO:0000256" key="2">
    <source>
        <dbReference type="SAM" id="Phobius"/>
    </source>
</evidence>
<sequence>MEDPRLWIEPLVVFFCAVSSGLTSFGDAIMLHVVFVILGGAGAVPYEIPRVTFLATLLAATAVWLMLASAWKEVSLHSLTLSLAVVVPGVTMASIMTQVLLEIGDTRPIEIAMGSVFLAFAIWRLTVMIGFAPVVVGRPPSSPPELADGAALQSPQAPGTPLPETSAAASRALVGKGHIAGRSSMAIGELPALAPPERDGDGADCDKFAEAPSDSAAATAQDERGAGRATPPRADDGSATAAPAALAAAGCGEEQALDVPPPPTGSEPETRSCAHRFACRRHAVPVWHELVAFLLAGTVAGVLGGLTGANGPPLMAVFAVLGTHKDRVRAVYVWYSMSELIVRLSVFGAEGQAVTEQFSGGSIAVICSVACAGFVAGTLLRRFFDTVAILKGLLSLVLVSACLQLGVLKDSVIAAGVLSPLAVWVVGLIVARTWKRRRARKAAQVQCPPKSELSPAADASQASARV</sequence>
<feature type="transmembrane region" description="Helical" evidence="2">
    <location>
        <begin position="51"/>
        <end position="71"/>
    </location>
</feature>
<evidence type="ECO:0000313" key="4">
    <source>
        <dbReference type="EMBL" id="KAA0158716.1"/>
    </source>
</evidence>
<feature type="transmembrane region" description="Helical" evidence="2">
    <location>
        <begin position="387"/>
        <end position="406"/>
    </location>
</feature>
<dbReference type="OMA" id="RANNTRC"/>
<feature type="region of interest" description="Disordered" evidence="1">
    <location>
        <begin position="192"/>
        <end position="245"/>
    </location>
</feature>
<keyword evidence="2" id="KW-1133">Transmembrane helix</keyword>
<dbReference type="Proteomes" id="UP000323011">
    <property type="component" value="Unassembled WGS sequence"/>
</dbReference>
<feature type="compositionally biased region" description="Low complexity" evidence="1">
    <location>
        <begin position="210"/>
        <end position="220"/>
    </location>
</feature>
<dbReference type="EMBL" id="VLTN01000046">
    <property type="protein sequence ID" value="KAA0149107.1"/>
    <property type="molecule type" value="Genomic_DNA"/>
</dbReference>
<evidence type="ECO:0000313" key="6">
    <source>
        <dbReference type="Proteomes" id="UP000325113"/>
    </source>
</evidence>
<name>A0A5A8C8W2_CAFRO</name>
<feature type="compositionally biased region" description="Basic and acidic residues" evidence="1">
    <location>
        <begin position="196"/>
        <end position="209"/>
    </location>
</feature>
<feature type="region of interest" description="Disordered" evidence="1">
    <location>
        <begin position="142"/>
        <end position="165"/>
    </location>
</feature>
<feature type="transmembrane region" description="Helical" evidence="2">
    <location>
        <begin position="83"/>
        <end position="104"/>
    </location>
</feature>
<dbReference type="PANTHER" id="PTHR30269:SF38">
    <property type="entry name" value="SULFITE EXPORTER TAUE_SAFE"/>
    <property type="match status" value="1"/>
</dbReference>
<feature type="transmembrane region" description="Helical" evidence="2">
    <location>
        <begin position="116"/>
        <end position="136"/>
    </location>
</feature>